<dbReference type="Pfam" id="PF06133">
    <property type="entry name" value="Com_YlbF"/>
    <property type="match status" value="1"/>
</dbReference>
<dbReference type="PATRIC" id="fig|1423746.3.peg.1206"/>
<reference evidence="2 3" key="1">
    <citation type="journal article" date="2015" name="Genome Announc.">
        <title>Expanding the biotechnology potential of lactobacilli through comparative genomics of 213 strains and associated genera.</title>
        <authorList>
            <person name="Sun Z."/>
            <person name="Harris H.M."/>
            <person name="McCann A."/>
            <person name="Guo C."/>
            <person name="Argimon S."/>
            <person name="Zhang W."/>
            <person name="Yang X."/>
            <person name="Jeffery I.B."/>
            <person name="Cooney J.C."/>
            <person name="Kagawa T.F."/>
            <person name="Liu W."/>
            <person name="Song Y."/>
            <person name="Salvetti E."/>
            <person name="Wrobel A."/>
            <person name="Rasinkangas P."/>
            <person name="Parkhill J."/>
            <person name="Rea M.C."/>
            <person name="O'Sullivan O."/>
            <person name="Ritari J."/>
            <person name="Douillard F.P."/>
            <person name="Paul Ross R."/>
            <person name="Yang R."/>
            <person name="Briner A.E."/>
            <person name="Felis G.E."/>
            <person name="de Vos W.M."/>
            <person name="Barrangou R."/>
            <person name="Klaenhammer T.R."/>
            <person name="Caufield P.W."/>
            <person name="Cui Y."/>
            <person name="Zhang H."/>
            <person name="O'Toole P.W."/>
        </authorList>
    </citation>
    <scope>NUCLEOTIDE SEQUENCE [LARGE SCALE GENOMIC DNA]</scope>
    <source>
        <strain evidence="2 3">DSM 13145</strain>
    </source>
</reference>
<name>A0A0R1PBA2_9LACO</name>
<gene>
    <name evidence="2" type="ORF">FD27_GL001186</name>
</gene>
<dbReference type="InterPro" id="IPR023378">
    <property type="entry name" value="YheA/YmcA-like_dom_sf"/>
</dbReference>
<comment type="similarity">
    <text evidence="1">Belongs to the UPF0342 family.</text>
</comment>
<evidence type="ECO:0000313" key="2">
    <source>
        <dbReference type="EMBL" id="KRL27426.1"/>
    </source>
</evidence>
<proteinExistence type="inferred from homology"/>
<dbReference type="SUPFAM" id="SSF158622">
    <property type="entry name" value="YheA/YmcA-like"/>
    <property type="match status" value="1"/>
</dbReference>
<dbReference type="Proteomes" id="UP000051445">
    <property type="component" value="Unassembled WGS sequence"/>
</dbReference>
<dbReference type="Gene3D" id="1.20.1500.10">
    <property type="entry name" value="YheA/YmcA-like"/>
    <property type="match status" value="1"/>
</dbReference>
<dbReference type="InterPro" id="IPR010368">
    <property type="entry name" value="Com_YlbF"/>
</dbReference>
<evidence type="ECO:0000256" key="1">
    <source>
        <dbReference type="HAMAP-Rule" id="MF_01526"/>
    </source>
</evidence>
<sequence>MVNIYDTANDLSRQLKETQEYQNLKKAFDDLKAEKDTFETFKKFQQMQANAQQKQMAGQKLSQDEINAIQTIAKEISTKPAVQTLMNQERAVDNMLQQLNKTITSPIQELYQDVMPKGPQGPQGPQANN</sequence>
<keyword evidence="3" id="KW-1185">Reference proteome</keyword>
<dbReference type="AlphaFoldDB" id="A0A0R1PBA2"/>
<dbReference type="HAMAP" id="MF_01526">
    <property type="entry name" value="UPF0342"/>
    <property type="match status" value="1"/>
</dbReference>
<organism evidence="2 3">
    <name type="scientific">Limosilactobacillus frumenti DSM 13145</name>
    <dbReference type="NCBI Taxonomy" id="1423746"/>
    <lineage>
        <taxon>Bacteria</taxon>
        <taxon>Bacillati</taxon>
        <taxon>Bacillota</taxon>
        <taxon>Bacilli</taxon>
        <taxon>Lactobacillales</taxon>
        <taxon>Lactobacillaceae</taxon>
        <taxon>Limosilactobacillus</taxon>
    </lineage>
</organism>
<comment type="caution">
    <text evidence="2">The sequence shown here is derived from an EMBL/GenBank/DDBJ whole genome shotgun (WGS) entry which is preliminary data.</text>
</comment>
<dbReference type="EMBL" id="AZER01000016">
    <property type="protein sequence ID" value="KRL27426.1"/>
    <property type="molecule type" value="Genomic_DNA"/>
</dbReference>
<protein>
    <recommendedName>
        <fullName evidence="1">UPF0342 protein FD27_GL001186</fullName>
    </recommendedName>
</protein>
<evidence type="ECO:0000313" key="3">
    <source>
        <dbReference type="Proteomes" id="UP000051445"/>
    </source>
</evidence>
<dbReference type="STRING" id="1423746.FD27_GL001186"/>
<accession>A0A0R1PBA2</accession>